<reference evidence="1" key="3">
    <citation type="submission" date="1994-03" db="EMBL/GenBank/DDBJ databases">
        <authorList>
            <person name="Robison K."/>
        </authorList>
    </citation>
    <scope>NUCLEOTIDE SEQUENCE</scope>
</reference>
<sequence>MTQPGASRQDRPVGQMELSSRVCLPDLLSVDTRTQPAHVLQDDLTNSYARETDRPQRPCLQVLAEVGFSINCPAGTRTLTSNQSANVDDPLTLLARNPRPVIRIGGVGKILVFSELVNDRVEQMLNSQPGLTGLQH</sequence>
<name>Q49796_MYCLR</name>
<reference evidence="2" key="5">
    <citation type="submission" date="1999-01" db="EMBL/GenBank/DDBJ databases">
        <authorList>
            <person name="Hamlin N."/>
            <person name="Churcher C.M."/>
        </authorList>
    </citation>
    <scope>NUCLEOTIDE SEQUENCE</scope>
</reference>
<protein>
    <submittedName>
        <fullName evidence="1">B2126_F1_18</fullName>
    </submittedName>
</protein>
<gene>
    <name evidence="2" type="primary">MLCB2533.13c</name>
</gene>
<reference evidence="2" key="4">
    <citation type="submission" date="1998-01" db="EMBL/GenBank/DDBJ databases">
        <authorList>
            <person name="James K.D."/>
            <person name="Parkhill J."/>
            <person name="Barrell B.G."/>
            <person name="Rajandream M.A."/>
        </authorList>
    </citation>
    <scope>NUCLEOTIDE SEQUENCE</scope>
</reference>
<reference evidence="1" key="2">
    <citation type="submission" date="1994-01" db="EMBL/GenBank/DDBJ databases">
        <authorList>
            <person name="Smith D.R."/>
        </authorList>
    </citation>
    <scope>NUCLEOTIDE SEQUENCE</scope>
</reference>
<evidence type="ECO:0000313" key="1">
    <source>
        <dbReference type="EMBL" id="AAA17210.1"/>
    </source>
</evidence>
<dbReference type="PIR" id="S72870">
    <property type="entry name" value="S72870"/>
</dbReference>
<dbReference type="EMBL" id="AL035310">
    <property type="protein sequence ID" value="CAA22927.1"/>
    <property type="molecule type" value="Genomic_DNA"/>
</dbReference>
<proteinExistence type="predicted"/>
<reference evidence="2" key="1">
    <citation type="journal article" date="1993" name="Mol. Microbiol.">
        <title>Use of an ordered cosmid library to deduce the genomic organization of Mycobacterium leprae.</title>
        <authorList>
            <person name="Eiglmeier K."/>
            <person name="Honore N."/>
            <person name="Woods S.A."/>
            <person name="Caudron B."/>
            <person name="Cole S.T."/>
        </authorList>
    </citation>
    <scope>NUCLEOTIDE SEQUENCE</scope>
</reference>
<evidence type="ECO:0000313" key="2">
    <source>
        <dbReference type="EMBL" id="CAA22927.1"/>
    </source>
</evidence>
<accession>Q49796</accession>
<dbReference type="AlphaFoldDB" id="Q49796"/>
<dbReference type="EMBL" id="U00017">
    <property type="protein sequence ID" value="AAA17210.1"/>
    <property type="molecule type" value="Genomic_DNA"/>
</dbReference>
<organism evidence="1">
    <name type="scientific">Mycobacterium leprae</name>
    <dbReference type="NCBI Taxonomy" id="1769"/>
    <lineage>
        <taxon>Bacteria</taxon>
        <taxon>Bacillati</taxon>
        <taxon>Actinomycetota</taxon>
        <taxon>Actinomycetes</taxon>
        <taxon>Mycobacteriales</taxon>
        <taxon>Mycobacteriaceae</taxon>
        <taxon>Mycobacterium</taxon>
    </lineage>
</organism>